<accession>A0A2S5KTP6</accession>
<feature type="transmembrane region" description="Helical" evidence="6">
    <location>
        <begin position="137"/>
        <end position="156"/>
    </location>
</feature>
<evidence type="ECO:0000256" key="1">
    <source>
        <dbReference type="ARBA" id="ARBA00004141"/>
    </source>
</evidence>
<feature type="transmembrane region" description="Helical" evidence="6">
    <location>
        <begin position="20"/>
        <end position="39"/>
    </location>
</feature>
<dbReference type="EMBL" id="PRLP01000017">
    <property type="protein sequence ID" value="PPC78237.1"/>
    <property type="molecule type" value="Genomic_DNA"/>
</dbReference>
<feature type="domain" description="EamA" evidence="7">
    <location>
        <begin position="166"/>
        <end position="301"/>
    </location>
</feature>
<feature type="transmembrane region" description="Helical" evidence="6">
    <location>
        <begin position="259"/>
        <end position="278"/>
    </location>
</feature>
<comment type="subcellular location">
    <subcellularLocation>
        <location evidence="1">Membrane</location>
        <topology evidence="1">Multi-pass membrane protein</topology>
    </subcellularLocation>
</comment>
<evidence type="ECO:0000256" key="6">
    <source>
        <dbReference type="SAM" id="Phobius"/>
    </source>
</evidence>
<keyword evidence="5 6" id="KW-0472">Membrane</keyword>
<feature type="transmembrane region" description="Helical" evidence="6">
    <location>
        <begin position="77"/>
        <end position="100"/>
    </location>
</feature>
<feature type="transmembrane region" description="Helical" evidence="6">
    <location>
        <begin position="106"/>
        <end position="125"/>
    </location>
</feature>
<feature type="transmembrane region" description="Helical" evidence="6">
    <location>
        <begin position="168"/>
        <end position="186"/>
    </location>
</feature>
<feature type="transmembrane region" description="Helical" evidence="6">
    <location>
        <begin position="198"/>
        <end position="217"/>
    </location>
</feature>
<evidence type="ECO:0000256" key="5">
    <source>
        <dbReference type="ARBA" id="ARBA00023136"/>
    </source>
</evidence>
<keyword evidence="3 6" id="KW-0812">Transmembrane</keyword>
<evidence type="ECO:0000313" key="9">
    <source>
        <dbReference type="Proteomes" id="UP000238196"/>
    </source>
</evidence>
<evidence type="ECO:0000256" key="4">
    <source>
        <dbReference type="ARBA" id="ARBA00022989"/>
    </source>
</evidence>
<dbReference type="InterPro" id="IPR037185">
    <property type="entry name" value="EmrE-like"/>
</dbReference>
<feature type="transmembrane region" description="Helical" evidence="6">
    <location>
        <begin position="284"/>
        <end position="301"/>
    </location>
</feature>
<keyword evidence="4 6" id="KW-1133">Transmembrane helix</keyword>
<dbReference type="Pfam" id="PF00892">
    <property type="entry name" value="EamA"/>
    <property type="match status" value="2"/>
</dbReference>
<comment type="similarity">
    <text evidence="2">Belongs to the EamA transporter family.</text>
</comment>
<comment type="caution">
    <text evidence="8">The sequence shown here is derived from an EMBL/GenBank/DDBJ whole genome shotgun (WGS) entry which is preliminary data.</text>
</comment>
<dbReference type="InterPro" id="IPR050638">
    <property type="entry name" value="AA-Vitamin_Transporters"/>
</dbReference>
<protein>
    <submittedName>
        <fullName evidence="8">EamA family transporter</fullName>
    </submittedName>
</protein>
<feature type="domain" description="EamA" evidence="7">
    <location>
        <begin position="17"/>
        <end position="148"/>
    </location>
</feature>
<dbReference type="Proteomes" id="UP000238196">
    <property type="component" value="Unassembled WGS sequence"/>
</dbReference>
<organism evidence="8 9">
    <name type="scientific">Proteobacteria bacterium 228</name>
    <dbReference type="NCBI Taxonomy" id="2083153"/>
    <lineage>
        <taxon>Bacteria</taxon>
        <taxon>Pseudomonadati</taxon>
        <taxon>Pseudomonadota</taxon>
    </lineage>
</organism>
<feature type="transmembrane region" description="Helical" evidence="6">
    <location>
        <begin position="232"/>
        <end position="250"/>
    </location>
</feature>
<evidence type="ECO:0000256" key="2">
    <source>
        <dbReference type="ARBA" id="ARBA00007362"/>
    </source>
</evidence>
<dbReference type="GO" id="GO:0016020">
    <property type="term" value="C:membrane"/>
    <property type="evidence" value="ECO:0007669"/>
    <property type="project" value="UniProtKB-SubCell"/>
</dbReference>
<name>A0A2S5KTP6_9PROT</name>
<dbReference type="PANTHER" id="PTHR32322">
    <property type="entry name" value="INNER MEMBRANE TRANSPORTER"/>
    <property type="match status" value="1"/>
</dbReference>
<dbReference type="PANTHER" id="PTHR32322:SF2">
    <property type="entry name" value="EAMA DOMAIN-CONTAINING PROTEIN"/>
    <property type="match status" value="1"/>
</dbReference>
<evidence type="ECO:0000313" key="8">
    <source>
        <dbReference type="EMBL" id="PPC78237.1"/>
    </source>
</evidence>
<proteinExistence type="inferred from homology"/>
<feature type="transmembrane region" description="Helical" evidence="6">
    <location>
        <begin position="45"/>
        <end position="65"/>
    </location>
</feature>
<dbReference type="AlphaFoldDB" id="A0A2S5KTP6"/>
<reference evidence="8 9" key="1">
    <citation type="submission" date="2018-02" db="EMBL/GenBank/DDBJ databases">
        <title>novel marine gammaproteobacteria from coastal saline agro ecosystem.</title>
        <authorList>
            <person name="Krishnan R."/>
            <person name="Ramesh Kumar N."/>
        </authorList>
    </citation>
    <scope>NUCLEOTIDE SEQUENCE [LARGE SCALE GENOMIC DNA]</scope>
    <source>
        <strain evidence="8 9">228</strain>
    </source>
</reference>
<evidence type="ECO:0000259" key="7">
    <source>
        <dbReference type="Pfam" id="PF00892"/>
    </source>
</evidence>
<sequence length="303" mass="32698">MATPIPPAIRQPLDRTAVSVMVVLCTIWASQTIMIKLASPDMGNVAQVGIRSVGATLLLWCYALWSGDRLWQKDGSLRPGLLAGFLFAMEFVCVTFGLMLTSATHVAVFLYTAPLFSALGLHFLVPGEQLSRRQWVGMGLAFAGLALAMSDGFLAQQGIDWQMFAGDLIGLAGGAFWGVTTVAIRASALSEVSPVKTLMYELGFTGALLTPMAWLLGEFDSFHFTLTSSLSLAYQTTILCSASYLGWLILLRRYLATRLAVFSFLTPIIAAVFGWLILGDAISHSFIGGGVLVMLGIMVVNRR</sequence>
<dbReference type="InterPro" id="IPR000620">
    <property type="entry name" value="EamA_dom"/>
</dbReference>
<dbReference type="OrthoDB" id="184388at2"/>
<gene>
    <name evidence="8" type="ORF">C4K68_06285</name>
</gene>
<dbReference type="SUPFAM" id="SSF103481">
    <property type="entry name" value="Multidrug resistance efflux transporter EmrE"/>
    <property type="match status" value="2"/>
</dbReference>
<evidence type="ECO:0000256" key="3">
    <source>
        <dbReference type="ARBA" id="ARBA00022692"/>
    </source>
</evidence>